<dbReference type="STRING" id="229920.ADM99_10040"/>
<dbReference type="Pfam" id="PF05228">
    <property type="entry name" value="CHASE4"/>
    <property type="match status" value="1"/>
</dbReference>
<accession>A0A0N8GL82</accession>
<dbReference type="PROSITE" id="PS50112">
    <property type="entry name" value="PAS"/>
    <property type="match status" value="1"/>
</dbReference>
<evidence type="ECO:0000259" key="14">
    <source>
        <dbReference type="PROSITE" id="PS50113"/>
    </source>
</evidence>
<dbReference type="PROSITE" id="PS50885">
    <property type="entry name" value="HAMP"/>
    <property type="match status" value="1"/>
</dbReference>
<dbReference type="InterPro" id="IPR036890">
    <property type="entry name" value="HATPase_C_sf"/>
</dbReference>
<dbReference type="InterPro" id="IPR013767">
    <property type="entry name" value="PAS_fold"/>
</dbReference>
<feature type="domain" description="Histidine kinase" evidence="12">
    <location>
        <begin position="550"/>
        <end position="806"/>
    </location>
</feature>
<protein>
    <recommendedName>
        <fullName evidence="3">histidine kinase</fullName>
        <ecNumber evidence="3">2.7.13.3</ecNumber>
    </recommendedName>
</protein>
<dbReference type="InterPro" id="IPR035965">
    <property type="entry name" value="PAS-like_dom_sf"/>
</dbReference>
<dbReference type="GO" id="GO:0016020">
    <property type="term" value="C:membrane"/>
    <property type="evidence" value="ECO:0007669"/>
    <property type="project" value="UniProtKB-SubCell"/>
</dbReference>
<dbReference type="InterPro" id="IPR000014">
    <property type="entry name" value="PAS"/>
</dbReference>
<feature type="domain" description="HAMP" evidence="15">
    <location>
        <begin position="315"/>
        <end position="368"/>
    </location>
</feature>
<dbReference type="InterPro" id="IPR000700">
    <property type="entry name" value="PAS-assoc_C"/>
</dbReference>
<evidence type="ECO:0000256" key="8">
    <source>
        <dbReference type="ARBA" id="ARBA00022840"/>
    </source>
</evidence>
<keyword evidence="10" id="KW-0175">Coiled coil</keyword>
<evidence type="ECO:0000256" key="1">
    <source>
        <dbReference type="ARBA" id="ARBA00000085"/>
    </source>
</evidence>
<dbReference type="Gene3D" id="6.10.340.10">
    <property type="match status" value="1"/>
</dbReference>
<keyword evidence="11" id="KW-0472">Membrane</keyword>
<keyword evidence="8" id="KW-0067">ATP-binding</keyword>
<feature type="transmembrane region" description="Helical" evidence="11">
    <location>
        <begin position="27"/>
        <end position="48"/>
    </location>
</feature>
<evidence type="ECO:0000256" key="5">
    <source>
        <dbReference type="ARBA" id="ARBA00022679"/>
    </source>
</evidence>
<gene>
    <name evidence="16" type="ORF">ADM99_10040</name>
</gene>
<evidence type="ECO:0000256" key="3">
    <source>
        <dbReference type="ARBA" id="ARBA00012438"/>
    </source>
</evidence>
<evidence type="ECO:0000256" key="11">
    <source>
        <dbReference type="SAM" id="Phobius"/>
    </source>
</evidence>
<dbReference type="AlphaFoldDB" id="A0A0N8GL82"/>
<dbReference type="PROSITE" id="PS50109">
    <property type="entry name" value="HIS_KIN"/>
    <property type="match status" value="1"/>
</dbReference>
<dbReference type="SUPFAM" id="SSF55785">
    <property type="entry name" value="PYP-like sensor domain (PAS domain)"/>
    <property type="match status" value="1"/>
</dbReference>
<keyword evidence="17" id="KW-1185">Reference proteome</keyword>
<comment type="catalytic activity">
    <reaction evidence="1">
        <text>ATP + protein L-histidine = ADP + protein N-phospho-L-histidine.</text>
        <dbReference type="EC" id="2.7.13.3"/>
    </reaction>
</comment>
<dbReference type="PANTHER" id="PTHR43065:SF46">
    <property type="entry name" value="C4-DICARBOXYLATE TRANSPORT SENSOR PROTEIN DCTB"/>
    <property type="match status" value="1"/>
</dbReference>
<dbReference type="InterPro" id="IPR003594">
    <property type="entry name" value="HATPase_dom"/>
</dbReference>
<dbReference type="GO" id="GO:0006355">
    <property type="term" value="P:regulation of DNA-templated transcription"/>
    <property type="evidence" value="ECO:0007669"/>
    <property type="project" value="InterPro"/>
</dbReference>
<organism evidence="16 17">
    <name type="scientific">Leptolinea tardivitalis</name>
    <dbReference type="NCBI Taxonomy" id="229920"/>
    <lineage>
        <taxon>Bacteria</taxon>
        <taxon>Bacillati</taxon>
        <taxon>Chloroflexota</taxon>
        <taxon>Anaerolineae</taxon>
        <taxon>Anaerolineales</taxon>
        <taxon>Anaerolineaceae</taxon>
        <taxon>Leptolinea</taxon>
    </lineage>
</organism>
<evidence type="ECO:0000256" key="7">
    <source>
        <dbReference type="ARBA" id="ARBA00022777"/>
    </source>
</evidence>
<dbReference type="InterPro" id="IPR003660">
    <property type="entry name" value="HAMP_dom"/>
</dbReference>
<evidence type="ECO:0000256" key="4">
    <source>
        <dbReference type="ARBA" id="ARBA00022553"/>
    </source>
</evidence>
<dbReference type="Gene3D" id="1.10.287.130">
    <property type="match status" value="1"/>
</dbReference>
<evidence type="ECO:0000259" key="15">
    <source>
        <dbReference type="PROSITE" id="PS50885"/>
    </source>
</evidence>
<dbReference type="EMBL" id="LGCK01000010">
    <property type="protein sequence ID" value="KPL71770.1"/>
    <property type="molecule type" value="Genomic_DNA"/>
</dbReference>
<dbReference type="PRINTS" id="PR00344">
    <property type="entry name" value="BCTRLSENSOR"/>
</dbReference>
<dbReference type="SMART" id="SM00304">
    <property type="entry name" value="HAMP"/>
    <property type="match status" value="1"/>
</dbReference>
<dbReference type="Gene3D" id="3.30.450.20">
    <property type="entry name" value="PAS domain"/>
    <property type="match status" value="1"/>
</dbReference>
<keyword evidence="11" id="KW-1133">Transmembrane helix</keyword>
<proteinExistence type="predicted"/>
<evidence type="ECO:0000259" key="12">
    <source>
        <dbReference type="PROSITE" id="PS50109"/>
    </source>
</evidence>
<evidence type="ECO:0000259" key="13">
    <source>
        <dbReference type="PROSITE" id="PS50112"/>
    </source>
</evidence>
<dbReference type="SMART" id="SM00091">
    <property type="entry name" value="PAS"/>
    <property type="match status" value="1"/>
</dbReference>
<feature type="transmembrane region" description="Helical" evidence="11">
    <location>
        <begin position="291"/>
        <end position="313"/>
    </location>
</feature>
<dbReference type="GO" id="GO:0005524">
    <property type="term" value="F:ATP binding"/>
    <property type="evidence" value="ECO:0007669"/>
    <property type="project" value="UniProtKB-KW"/>
</dbReference>
<comment type="caution">
    <text evidence="16">The sequence shown here is derived from an EMBL/GenBank/DDBJ whole genome shotgun (WGS) entry which is preliminary data.</text>
</comment>
<dbReference type="InterPro" id="IPR005467">
    <property type="entry name" value="His_kinase_dom"/>
</dbReference>
<dbReference type="Proteomes" id="UP000050430">
    <property type="component" value="Unassembled WGS sequence"/>
</dbReference>
<dbReference type="SMART" id="SM00387">
    <property type="entry name" value="HATPase_c"/>
    <property type="match status" value="1"/>
</dbReference>
<keyword evidence="9" id="KW-0902">Two-component regulatory system</keyword>
<evidence type="ECO:0000313" key="17">
    <source>
        <dbReference type="Proteomes" id="UP000050430"/>
    </source>
</evidence>
<evidence type="ECO:0000313" key="16">
    <source>
        <dbReference type="EMBL" id="KPL71770.1"/>
    </source>
</evidence>
<dbReference type="CDD" id="cd00130">
    <property type="entry name" value="PAS"/>
    <property type="match status" value="1"/>
</dbReference>
<dbReference type="GO" id="GO:0000160">
    <property type="term" value="P:phosphorelay signal transduction system"/>
    <property type="evidence" value="ECO:0007669"/>
    <property type="project" value="UniProtKB-KW"/>
</dbReference>
<keyword evidence="7" id="KW-0418">Kinase</keyword>
<dbReference type="PANTHER" id="PTHR43065">
    <property type="entry name" value="SENSOR HISTIDINE KINASE"/>
    <property type="match status" value="1"/>
</dbReference>
<feature type="coiled-coil region" evidence="10">
    <location>
        <begin position="349"/>
        <end position="394"/>
    </location>
</feature>
<dbReference type="InterPro" id="IPR007892">
    <property type="entry name" value="CHASE4"/>
</dbReference>
<sequence>MFFIIMAVIPFIPGLLLTMTLRKKTLIIIYTISLLLITLIVVASRFILLESLYLLEDDYCKKNVQRAFNVMTNENNNLLSTAGDYAAWDDTYEFMADMNNNYMNSNIIPETLAGLNLNLFLFIDKQDHLYNSFAIDLKTKRRIDLSPELKNLLEDKTFMSKIKQPDGFVGFIQLNEGSLLFASHPVLTSKHLGPDHGLLMVGRFIGDDYAEHLSKSTQSAIQIEPYSESSLSREFKTAAFLPNSRPETYIKEIDSQTIAGYTLIKDVSDQPVLILRTSMDRDIYRQGYSTILFFIVVVFLGCIFFVFAIYMLLDRQVISRIATLGHSVGNINLDAQPFNRVPVSGSDEISSLSQEINNMLDSLEEYDTRLRQSRDDLEKRIKERTAELQELNFNLTHEIRERELSEKALIETYNEINQILGSISSMIIGVTSDHSISEWNDVATDLLGLSANEVIGRNFFELPIKWDWDRLKHDTEECSTRNMKIRMDDIILEKSDDDHRILGITLTPLNTEDEHPGFLLVGADITERRHLEQKLGQSNKMEAIGQMAAGIAHEINTPTQLVGSNLRFLGNQLQGILELIDKVKVINQYIKSNSASPEMGYSLEKAASEAHLEYFRQEAPKAIADSLEGIDRITHIVSAMRYFSHPGTDEKELANLNQIIQNALSLSRNEWKNVAEIKTNLQTDLPLIECLPSDLSQVILNLIINAVYAIKEVYDASLDKKGVIEITTRQVDHNIEVRVADNGSGIPEKIRSKIFDPFFTTKDVGIGTGQGLAICYSVIVKKHGGTIEFETEVGRGTTFIISLPWK</sequence>
<evidence type="ECO:0000256" key="2">
    <source>
        <dbReference type="ARBA" id="ARBA00004370"/>
    </source>
</evidence>
<dbReference type="GO" id="GO:0004673">
    <property type="term" value="F:protein histidine kinase activity"/>
    <property type="evidence" value="ECO:0007669"/>
    <property type="project" value="UniProtKB-EC"/>
</dbReference>
<dbReference type="PROSITE" id="PS50113">
    <property type="entry name" value="PAC"/>
    <property type="match status" value="1"/>
</dbReference>
<dbReference type="EC" id="2.7.13.3" evidence="3"/>
<dbReference type="InterPro" id="IPR004358">
    <property type="entry name" value="Sig_transdc_His_kin-like_C"/>
</dbReference>
<feature type="domain" description="PAS" evidence="13">
    <location>
        <begin position="412"/>
        <end position="462"/>
    </location>
</feature>
<reference evidence="16 17" key="1">
    <citation type="submission" date="2015-07" db="EMBL/GenBank/DDBJ databases">
        <title>Genome sequence of Leptolinea tardivitalis DSM 16556.</title>
        <authorList>
            <person name="Hemp J."/>
            <person name="Ward L.M."/>
            <person name="Pace L.A."/>
            <person name="Fischer W.W."/>
        </authorList>
    </citation>
    <scope>NUCLEOTIDE SEQUENCE [LARGE SCALE GENOMIC DNA]</scope>
    <source>
        <strain evidence="16 17">YMTK-2</strain>
    </source>
</reference>
<keyword evidence="6" id="KW-0547">Nucleotide-binding</keyword>
<keyword evidence="5" id="KW-0808">Transferase</keyword>
<dbReference type="CDD" id="cd06225">
    <property type="entry name" value="HAMP"/>
    <property type="match status" value="1"/>
</dbReference>
<keyword evidence="11" id="KW-0812">Transmembrane</keyword>
<dbReference type="PATRIC" id="fig|229920.5.peg.1917"/>
<evidence type="ECO:0000256" key="9">
    <source>
        <dbReference type="ARBA" id="ARBA00023012"/>
    </source>
</evidence>
<dbReference type="NCBIfam" id="TIGR00229">
    <property type="entry name" value="sensory_box"/>
    <property type="match status" value="1"/>
</dbReference>
<comment type="subcellular location">
    <subcellularLocation>
        <location evidence="2">Membrane</location>
    </subcellularLocation>
</comment>
<dbReference type="Pfam" id="PF00989">
    <property type="entry name" value="PAS"/>
    <property type="match status" value="1"/>
</dbReference>
<dbReference type="Pfam" id="PF02518">
    <property type="entry name" value="HATPase_c"/>
    <property type="match status" value="1"/>
</dbReference>
<evidence type="ECO:0000256" key="10">
    <source>
        <dbReference type="SAM" id="Coils"/>
    </source>
</evidence>
<dbReference type="SUPFAM" id="SSF55874">
    <property type="entry name" value="ATPase domain of HSP90 chaperone/DNA topoisomerase II/histidine kinase"/>
    <property type="match status" value="1"/>
</dbReference>
<keyword evidence="4" id="KW-0597">Phosphoprotein</keyword>
<name>A0A0N8GL82_9CHLR</name>
<feature type="domain" description="PAC" evidence="14">
    <location>
        <begin position="481"/>
        <end position="537"/>
    </location>
</feature>
<evidence type="ECO:0000256" key="6">
    <source>
        <dbReference type="ARBA" id="ARBA00022741"/>
    </source>
</evidence>
<dbReference type="Gene3D" id="3.30.565.10">
    <property type="entry name" value="Histidine kinase-like ATPase, C-terminal domain"/>
    <property type="match status" value="1"/>
</dbReference>